<dbReference type="EMBL" id="CP064782">
    <property type="protein sequence ID" value="QWT47773.1"/>
    <property type="molecule type" value="Genomic_DNA"/>
</dbReference>
<dbReference type="Proteomes" id="UP000683428">
    <property type="component" value="Chromosome"/>
</dbReference>
<reference evidence="2" key="1">
    <citation type="submission" date="2020-11" db="EMBL/GenBank/DDBJ databases">
        <title>Azospira inquinata sp. nov.</title>
        <authorList>
            <person name="Moe W.M."/>
            <person name="Mikes M.C."/>
        </authorList>
    </citation>
    <scope>NUCLEOTIDE SEQUENCE</scope>
    <source>
        <strain evidence="2">Azo-3</strain>
    </source>
</reference>
<organism evidence="2 3">
    <name type="scientific">Azospira inquinata</name>
    <dbReference type="NCBI Taxonomy" id="2785627"/>
    <lineage>
        <taxon>Bacteria</taxon>
        <taxon>Pseudomonadati</taxon>
        <taxon>Pseudomonadota</taxon>
        <taxon>Betaproteobacteria</taxon>
        <taxon>Rhodocyclales</taxon>
        <taxon>Rhodocyclaceae</taxon>
        <taxon>Azospira</taxon>
    </lineage>
</organism>
<keyword evidence="1" id="KW-0812">Transmembrane</keyword>
<sequence>MSSVAFFFLYLYVFWVLFLACAALYQGWHQATPLVKVLAVPLALTAFVVDLVFNYTFAVLLFLQWPPQGCYTLTKRISYYKNHEPGTWRGKVGKFICQNFLDPFQQGGHCS</sequence>
<keyword evidence="1" id="KW-1133">Transmembrane helix</keyword>
<dbReference type="AlphaFoldDB" id="A0A975SK21"/>
<name>A0A975SK21_9RHOO</name>
<evidence type="ECO:0000313" key="2">
    <source>
        <dbReference type="EMBL" id="QWT47773.1"/>
    </source>
</evidence>
<dbReference type="RefSeq" id="WP_216130317.1">
    <property type="nucleotide sequence ID" value="NZ_CP064782.1"/>
</dbReference>
<feature type="transmembrane region" description="Helical" evidence="1">
    <location>
        <begin position="6"/>
        <end position="25"/>
    </location>
</feature>
<keyword evidence="3" id="KW-1185">Reference proteome</keyword>
<evidence type="ECO:0000256" key="1">
    <source>
        <dbReference type="SAM" id="Phobius"/>
    </source>
</evidence>
<gene>
    <name evidence="2" type="ORF">Azoinq_07745</name>
</gene>
<feature type="transmembrane region" description="Helical" evidence="1">
    <location>
        <begin position="37"/>
        <end position="65"/>
    </location>
</feature>
<accession>A0A975SK21</accession>
<protein>
    <submittedName>
        <fullName evidence="2">Uncharacterized protein</fullName>
    </submittedName>
</protein>
<evidence type="ECO:0000313" key="3">
    <source>
        <dbReference type="Proteomes" id="UP000683428"/>
    </source>
</evidence>
<dbReference type="KEGG" id="aiq:Azoinq_07745"/>
<keyword evidence="1" id="KW-0472">Membrane</keyword>
<proteinExistence type="predicted"/>